<dbReference type="NCBIfam" id="NF006549">
    <property type="entry name" value="PRK09045.1"/>
    <property type="match status" value="1"/>
</dbReference>
<dbReference type="Gene3D" id="3.20.20.140">
    <property type="entry name" value="Metal-dependent hydrolases"/>
    <property type="match status" value="1"/>
</dbReference>
<evidence type="ECO:0000256" key="4">
    <source>
        <dbReference type="ARBA" id="ARBA00022833"/>
    </source>
</evidence>
<evidence type="ECO:0000259" key="6">
    <source>
        <dbReference type="Pfam" id="PF01979"/>
    </source>
</evidence>
<feature type="binding site" evidence="5">
    <location>
        <position position="218"/>
    </location>
    <ligand>
        <name>Zn(2+)</name>
        <dbReference type="ChEBI" id="CHEBI:29105"/>
    </ligand>
</feature>
<keyword evidence="2 5" id="KW-0479">Metal-binding</keyword>
<evidence type="ECO:0000313" key="8">
    <source>
        <dbReference type="Proteomes" id="UP001161423"/>
    </source>
</evidence>
<comment type="caution">
    <text evidence="7">The sequence shown here is derived from an EMBL/GenBank/DDBJ whole genome shotgun (WGS) entry which is preliminary data.</text>
</comment>
<protein>
    <recommendedName>
        <fullName evidence="5">5-methylthioadenosine/S-adenosylhomocysteine deaminase</fullName>
        <shortName evidence="5">MTA/SAH deaminase</shortName>
        <ecNumber evidence="5">3.5.4.28</ecNumber>
        <ecNumber evidence="5">3.5.4.31</ecNumber>
    </recommendedName>
</protein>
<gene>
    <name evidence="5 7" type="primary">mtaD</name>
    <name evidence="7" type="ORF">GCM10007891_00050</name>
</gene>
<dbReference type="InterPro" id="IPR006680">
    <property type="entry name" value="Amidohydro-rel"/>
</dbReference>
<dbReference type="Gene3D" id="2.30.40.10">
    <property type="entry name" value="Urease, subunit C, domain 1"/>
    <property type="match status" value="1"/>
</dbReference>
<dbReference type="EC" id="3.5.4.31" evidence="5"/>
<feature type="binding site" evidence="5">
    <location>
        <position position="306"/>
    </location>
    <ligand>
        <name>Zn(2+)</name>
        <dbReference type="ChEBI" id="CHEBI:29105"/>
    </ligand>
</feature>
<dbReference type="Proteomes" id="UP001161423">
    <property type="component" value="Unassembled WGS sequence"/>
</dbReference>
<dbReference type="PANTHER" id="PTHR43794:SF11">
    <property type="entry name" value="AMIDOHYDROLASE-RELATED DOMAIN-CONTAINING PROTEIN"/>
    <property type="match status" value="1"/>
</dbReference>
<feature type="domain" description="Amidohydrolase-related" evidence="6">
    <location>
        <begin position="61"/>
        <end position="409"/>
    </location>
</feature>
<feature type="binding site" evidence="5">
    <location>
        <position position="191"/>
    </location>
    <ligand>
        <name>substrate</name>
    </ligand>
</feature>
<dbReference type="InterPro" id="IPR023512">
    <property type="entry name" value="Deaminase_MtaD/DadD"/>
</dbReference>
<dbReference type="Pfam" id="PF01979">
    <property type="entry name" value="Amidohydro_1"/>
    <property type="match status" value="1"/>
</dbReference>
<comment type="similarity">
    <text evidence="5">Belongs to the metallo-dependent hydrolases superfamily. MTA/SAH deaminase family.</text>
</comment>
<dbReference type="InterPro" id="IPR011059">
    <property type="entry name" value="Metal-dep_hydrolase_composite"/>
</dbReference>
<evidence type="ECO:0000256" key="3">
    <source>
        <dbReference type="ARBA" id="ARBA00022801"/>
    </source>
</evidence>
<dbReference type="EMBL" id="BSND01000003">
    <property type="protein sequence ID" value="GLP98151.1"/>
    <property type="molecule type" value="Genomic_DNA"/>
</dbReference>
<feature type="binding site" evidence="5">
    <location>
        <position position="71"/>
    </location>
    <ligand>
        <name>Zn(2+)</name>
        <dbReference type="ChEBI" id="CHEBI:29105"/>
    </ligand>
</feature>
<feature type="binding site" evidence="5">
    <location>
        <position position="69"/>
    </location>
    <ligand>
        <name>Zn(2+)</name>
        <dbReference type="ChEBI" id="CHEBI:29105"/>
    </ligand>
</feature>
<dbReference type="InterPro" id="IPR032466">
    <property type="entry name" value="Metal_Hydrolase"/>
</dbReference>
<dbReference type="SUPFAM" id="SSF51556">
    <property type="entry name" value="Metallo-dependent hydrolases"/>
    <property type="match status" value="1"/>
</dbReference>
<dbReference type="RefSeq" id="WP_284722042.1">
    <property type="nucleotide sequence ID" value="NZ_BSND01000003.1"/>
</dbReference>
<dbReference type="PANTHER" id="PTHR43794">
    <property type="entry name" value="AMINOHYDROLASE SSNA-RELATED"/>
    <property type="match status" value="1"/>
</dbReference>
<comment type="catalytic activity">
    <reaction evidence="5">
        <text>S-adenosyl-L-homocysteine + H2O + H(+) = S-inosyl-L-homocysteine + NH4(+)</text>
        <dbReference type="Rhea" id="RHEA:20716"/>
        <dbReference type="ChEBI" id="CHEBI:15377"/>
        <dbReference type="ChEBI" id="CHEBI:15378"/>
        <dbReference type="ChEBI" id="CHEBI:28938"/>
        <dbReference type="ChEBI" id="CHEBI:57856"/>
        <dbReference type="ChEBI" id="CHEBI:57985"/>
        <dbReference type="EC" id="3.5.4.28"/>
    </reaction>
</comment>
<proteinExistence type="inferred from homology"/>
<feature type="binding site" evidence="5">
    <location>
        <position position="98"/>
    </location>
    <ligand>
        <name>substrate</name>
    </ligand>
</feature>
<evidence type="ECO:0000313" key="7">
    <source>
        <dbReference type="EMBL" id="GLP98151.1"/>
    </source>
</evidence>
<feature type="binding site" evidence="5">
    <location>
        <position position="306"/>
    </location>
    <ligand>
        <name>substrate</name>
    </ligand>
</feature>
<comment type="catalytic activity">
    <reaction evidence="5">
        <text>S-methyl-5'-thioadenosine + H2O + H(+) = S-methyl-5'-thioinosine + NH4(+)</text>
        <dbReference type="Rhea" id="RHEA:25025"/>
        <dbReference type="ChEBI" id="CHEBI:15377"/>
        <dbReference type="ChEBI" id="CHEBI:15378"/>
        <dbReference type="ChEBI" id="CHEBI:17509"/>
        <dbReference type="ChEBI" id="CHEBI:28938"/>
        <dbReference type="ChEBI" id="CHEBI:48595"/>
        <dbReference type="EC" id="3.5.4.31"/>
    </reaction>
</comment>
<evidence type="ECO:0000256" key="5">
    <source>
        <dbReference type="HAMAP-Rule" id="MF_01281"/>
    </source>
</evidence>
<organism evidence="7 8">
    <name type="scientific">Methylophaga thalassica</name>
    <dbReference type="NCBI Taxonomy" id="40223"/>
    <lineage>
        <taxon>Bacteria</taxon>
        <taxon>Pseudomonadati</taxon>
        <taxon>Pseudomonadota</taxon>
        <taxon>Gammaproteobacteria</taxon>
        <taxon>Thiotrichales</taxon>
        <taxon>Piscirickettsiaceae</taxon>
        <taxon>Methylophaga</taxon>
    </lineage>
</organism>
<evidence type="ECO:0000256" key="2">
    <source>
        <dbReference type="ARBA" id="ARBA00022723"/>
    </source>
</evidence>
<comment type="cofactor">
    <cofactor evidence="5">
        <name>Zn(2+)</name>
        <dbReference type="ChEBI" id="CHEBI:29105"/>
    </cofactor>
    <text evidence="5">Binds 1 zinc ion per subunit.</text>
</comment>
<accession>A0ABQ5TRP4</accession>
<keyword evidence="8" id="KW-1185">Reference proteome</keyword>
<reference evidence="7" key="2">
    <citation type="submission" date="2023-01" db="EMBL/GenBank/DDBJ databases">
        <title>Draft genome sequence of Methylophaga thalassica strain NBRC 102424.</title>
        <authorList>
            <person name="Sun Q."/>
            <person name="Mori K."/>
        </authorList>
    </citation>
    <scope>NUCLEOTIDE SEQUENCE</scope>
    <source>
        <strain evidence="7">NBRC 102424</strain>
    </source>
</reference>
<dbReference type="HAMAP" id="MF_01281">
    <property type="entry name" value="MTA_SAH_deamin"/>
    <property type="match status" value="1"/>
</dbReference>
<comment type="caution">
    <text evidence="5">Lacks conserved residue(s) required for the propagation of feature annotation.</text>
</comment>
<keyword evidence="3 5" id="KW-0378">Hydrolase</keyword>
<dbReference type="SUPFAM" id="SSF51338">
    <property type="entry name" value="Composite domain of metallo-dependent hydrolases"/>
    <property type="match status" value="1"/>
</dbReference>
<sequence length="440" mass="48527">MENVDLIINARWLVPVTEDQTVLENHAIIIKDARILALLPQQQAKQLYSANATHDLNEHCLIPGLINNHAHTPMSLFRGLADDLPLMTWLNDHIWPAEKAFVSDPFVETGSALAIAEMIRGGTTYFNDMYFFPEATARVVDTSGLRASLGIVVIEFPTNWASSVEEYLHKGHQLHDHYRHHPRINTIYSPHAPYTVADKTLEQIITNAEEMDMPISMHIHETADEISQSIAEFGVRPLERLKQIGLLSPRLLGVHMTQLNDQEITWCAEAGVHIAHCPESNLKLASGFCPVAELQKNNVNVTIGTDGAASNNDLDMFAEMRQTALLAKAVAKDAAAVPAHNALEMATINAARSLGLDQEIGSLEVGKQADIVAVKLSDIETQPVFDVVSQLVYAASRDKVTDVWVAGKQLLNSRQLTTLNESKIIQDAQQWAIKIGSLGQ</sequence>
<reference evidence="7" key="1">
    <citation type="journal article" date="2014" name="Int. J. Syst. Evol. Microbiol.">
        <title>Complete genome of a new Firmicutes species belonging to the dominant human colonic microbiota ('Ruminococcus bicirculans') reveals two chromosomes and a selective capacity to utilize plant glucans.</title>
        <authorList>
            <consortium name="NISC Comparative Sequencing Program"/>
            <person name="Wegmann U."/>
            <person name="Louis P."/>
            <person name="Goesmann A."/>
            <person name="Henrissat B."/>
            <person name="Duncan S.H."/>
            <person name="Flint H.J."/>
        </authorList>
    </citation>
    <scope>NUCLEOTIDE SEQUENCE</scope>
    <source>
        <strain evidence="7">NBRC 102424</strain>
    </source>
</reference>
<evidence type="ECO:0000256" key="1">
    <source>
        <dbReference type="ARBA" id="ARBA00006745"/>
    </source>
</evidence>
<feature type="binding site" evidence="5">
    <location>
        <position position="221"/>
    </location>
    <ligand>
        <name>substrate</name>
    </ligand>
</feature>
<comment type="similarity">
    <text evidence="1">Belongs to the metallo-dependent hydrolases superfamily. ATZ/TRZ family.</text>
</comment>
<dbReference type="InterPro" id="IPR050287">
    <property type="entry name" value="MTA/SAH_deaminase"/>
</dbReference>
<dbReference type="CDD" id="cd01298">
    <property type="entry name" value="ATZ_TRZ_like"/>
    <property type="match status" value="1"/>
</dbReference>
<name>A0ABQ5TRP4_9GAMM</name>
<keyword evidence="4 5" id="KW-0862">Zinc</keyword>
<dbReference type="EC" id="3.5.4.28" evidence="5"/>
<comment type="function">
    <text evidence="5">Catalyzes the deamination of 5-methylthioadenosine and S-adenosyl-L-homocysteine into 5-methylthioinosine and S-inosyl-L-homocysteine, respectively. Is also able to deaminate adenosine.</text>
</comment>